<protein>
    <recommendedName>
        <fullName evidence="7">VTT domain-containing protein</fullName>
    </recommendedName>
</protein>
<feature type="domain" description="VTT" evidence="7">
    <location>
        <begin position="102"/>
        <end position="217"/>
    </location>
</feature>
<sequence length="241" mass="25651">MVASKTDGAQAAGTSANTATNTTAIKKKPTTTSASQKLRSTIIQFTCVALVVSGITLLVNAVAHHGIPDIDPQKVHKAIKKAGYLGIVIYILGFGLAELLHLPGLVFVTAGVMCWGHFNGWMLALCMAPLSCTISFLVVRRVGGQALADVQFTIVKRMMSHLDDRPVLTVVGLRTVFFLAPAINYILALSTIRARDFVLGTALGLVLPLTVAVYFIDNLINYMGWGRERNVGDAQGGVSGV</sequence>
<dbReference type="PANTHER" id="PTHR12677">
    <property type="entry name" value="GOLGI APPARATUS MEMBRANE PROTEIN TVP38-RELATED"/>
    <property type="match status" value="1"/>
</dbReference>
<evidence type="ECO:0000256" key="1">
    <source>
        <dbReference type="ARBA" id="ARBA00004651"/>
    </source>
</evidence>
<evidence type="ECO:0000256" key="5">
    <source>
        <dbReference type="ARBA" id="ARBA00023136"/>
    </source>
</evidence>
<evidence type="ECO:0000313" key="8">
    <source>
        <dbReference type="EMBL" id="CCO16214.1"/>
    </source>
</evidence>
<evidence type="ECO:0000313" key="9">
    <source>
        <dbReference type="Proteomes" id="UP000198341"/>
    </source>
</evidence>
<evidence type="ECO:0000256" key="4">
    <source>
        <dbReference type="ARBA" id="ARBA00022989"/>
    </source>
</evidence>
<dbReference type="GO" id="GO:0005886">
    <property type="term" value="C:plasma membrane"/>
    <property type="evidence" value="ECO:0007669"/>
    <property type="project" value="UniProtKB-SubCell"/>
</dbReference>
<proteinExistence type="predicted"/>
<keyword evidence="3 6" id="KW-0812">Transmembrane</keyword>
<comment type="subcellular location">
    <subcellularLocation>
        <location evidence="1">Cell membrane</location>
        <topology evidence="1">Multi-pass membrane protein</topology>
    </subcellularLocation>
</comment>
<name>K8EE07_9CHLO</name>
<feature type="transmembrane region" description="Helical" evidence="6">
    <location>
        <begin position="84"/>
        <end position="108"/>
    </location>
</feature>
<dbReference type="AlphaFoldDB" id="K8EE07"/>
<dbReference type="RefSeq" id="XP_007513689.1">
    <property type="nucleotide sequence ID" value="XM_007513627.1"/>
</dbReference>
<dbReference type="GeneID" id="19016497"/>
<dbReference type="EMBL" id="FO082275">
    <property type="protein sequence ID" value="CCO16214.1"/>
    <property type="molecule type" value="Genomic_DNA"/>
</dbReference>
<feature type="transmembrane region" description="Helical" evidence="6">
    <location>
        <begin position="120"/>
        <end position="139"/>
    </location>
</feature>
<evidence type="ECO:0000256" key="6">
    <source>
        <dbReference type="SAM" id="Phobius"/>
    </source>
</evidence>
<keyword evidence="5 6" id="KW-0472">Membrane</keyword>
<feature type="transmembrane region" description="Helical" evidence="6">
    <location>
        <begin position="42"/>
        <end position="63"/>
    </location>
</feature>
<keyword evidence="4 6" id="KW-1133">Transmembrane helix</keyword>
<feature type="transmembrane region" description="Helical" evidence="6">
    <location>
        <begin position="166"/>
        <end position="187"/>
    </location>
</feature>
<dbReference type="PANTHER" id="PTHR12677:SF59">
    <property type="entry name" value="GOLGI APPARATUS MEMBRANE PROTEIN TVP38-RELATED"/>
    <property type="match status" value="1"/>
</dbReference>
<dbReference type="Pfam" id="PF09335">
    <property type="entry name" value="VTT_dom"/>
    <property type="match status" value="1"/>
</dbReference>
<evidence type="ECO:0000256" key="3">
    <source>
        <dbReference type="ARBA" id="ARBA00022692"/>
    </source>
</evidence>
<organism evidence="8 9">
    <name type="scientific">Bathycoccus prasinos</name>
    <dbReference type="NCBI Taxonomy" id="41875"/>
    <lineage>
        <taxon>Eukaryota</taxon>
        <taxon>Viridiplantae</taxon>
        <taxon>Chlorophyta</taxon>
        <taxon>Mamiellophyceae</taxon>
        <taxon>Mamiellales</taxon>
        <taxon>Bathycoccaceae</taxon>
        <taxon>Bathycoccus</taxon>
    </lineage>
</organism>
<keyword evidence="9" id="KW-1185">Reference proteome</keyword>
<keyword evidence="2" id="KW-1003">Cell membrane</keyword>
<dbReference type="InterPro" id="IPR032816">
    <property type="entry name" value="VTT_dom"/>
</dbReference>
<dbReference type="KEGG" id="bpg:Bathy04g04710"/>
<gene>
    <name evidence="8" type="ORF">Bathy04g04710</name>
</gene>
<feature type="transmembrane region" description="Helical" evidence="6">
    <location>
        <begin position="199"/>
        <end position="220"/>
    </location>
</feature>
<evidence type="ECO:0000256" key="2">
    <source>
        <dbReference type="ARBA" id="ARBA00022475"/>
    </source>
</evidence>
<evidence type="ECO:0000259" key="7">
    <source>
        <dbReference type="Pfam" id="PF09335"/>
    </source>
</evidence>
<reference evidence="8 9" key="1">
    <citation type="submission" date="2011-10" db="EMBL/GenBank/DDBJ databases">
        <authorList>
            <person name="Genoscope - CEA"/>
        </authorList>
    </citation>
    <scope>NUCLEOTIDE SEQUENCE [LARGE SCALE GENOMIC DNA]</scope>
    <source>
        <strain evidence="8 9">RCC 1105</strain>
    </source>
</reference>
<accession>K8EE07</accession>
<dbReference type="InterPro" id="IPR015414">
    <property type="entry name" value="TMEM64"/>
</dbReference>
<dbReference type="Proteomes" id="UP000198341">
    <property type="component" value="Chromosome 4"/>
</dbReference>
<dbReference type="OrthoDB" id="202840at2759"/>